<organism evidence="2">
    <name type="scientific">Trichuris mastomysi</name>
    <dbReference type="NCBI Taxonomy" id="1318625"/>
    <lineage>
        <taxon>Eukaryota</taxon>
        <taxon>Metazoa</taxon>
        <taxon>Ecdysozoa</taxon>
        <taxon>Nematoda</taxon>
        <taxon>Enoplea</taxon>
        <taxon>Dorylaimia</taxon>
        <taxon>Trichinellida</taxon>
        <taxon>Trichuridae</taxon>
        <taxon>Trichuris</taxon>
    </lineage>
</organism>
<feature type="transmembrane region" description="Helical" evidence="1">
    <location>
        <begin position="49"/>
        <end position="68"/>
    </location>
</feature>
<dbReference type="AlphaFoldDB" id="A0A8F5DQB8"/>
<accession>A0A8F5DQB8</accession>
<keyword evidence="1" id="KW-1133">Transmembrane helix</keyword>
<gene>
    <name evidence="2" type="primary">NAD6</name>
</gene>
<evidence type="ECO:0000313" key="2">
    <source>
        <dbReference type="EMBL" id="QXJ80367.1"/>
    </source>
</evidence>
<evidence type="ECO:0000256" key="1">
    <source>
        <dbReference type="SAM" id="Phobius"/>
    </source>
</evidence>
<protein>
    <submittedName>
        <fullName evidence="2">NADH dehydrogenase subunit 6</fullName>
    </submittedName>
</protein>
<geneLocation type="mitochondrion" evidence="2"/>
<keyword evidence="1" id="KW-0812">Transmembrane</keyword>
<reference evidence="2" key="1">
    <citation type="journal article" date="2021" name="Life">
        <title>Mitogenomics and Evolutionary History of Rodent Whipworms (Trichuris spp.) Originating from Three Biogeographic Regions.</title>
        <authorList>
            <person name="Petruzela J."/>
            <person name="Ribas A."/>
            <person name="de Bellocq J.G."/>
        </authorList>
    </citation>
    <scope>NUCLEOTIDE SEQUENCE</scope>
</reference>
<feature type="transmembrane region" description="Helical" evidence="1">
    <location>
        <begin position="131"/>
        <end position="153"/>
    </location>
</feature>
<keyword evidence="1" id="KW-0472">Membrane</keyword>
<keyword evidence="2" id="KW-0496">Mitochondrion</keyword>
<sequence>MVCMMMIMYMVCVFGFLLFVHPLWLSLVVFVSSVMISLFKFYATFYSDMYPYLFVMVYSGGLLLLLVYMSSLVPNNNLILWGFVFNVFFLCALGVVFMYMFNDSNMFVTNKNISDDFVSLGMSYFLNHKEITNSLIIFLLFAFCLISYMMSLLKYPLRSL</sequence>
<feature type="transmembrane region" description="Helical" evidence="1">
    <location>
        <begin position="80"/>
        <end position="101"/>
    </location>
</feature>
<proteinExistence type="predicted"/>
<name>A0A8F5DQB8_9BILA</name>
<dbReference type="EMBL" id="MZ229690">
    <property type="protein sequence ID" value="QXJ80367.1"/>
    <property type="molecule type" value="Genomic_DNA"/>
</dbReference>